<evidence type="ECO:0000256" key="1">
    <source>
        <dbReference type="SAM" id="Phobius"/>
    </source>
</evidence>
<keyword evidence="1" id="KW-0812">Transmembrane</keyword>
<dbReference type="EMBL" id="KK914267">
    <property type="protein sequence ID" value="KDP43455.1"/>
    <property type="molecule type" value="Genomic_DNA"/>
</dbReference>
<evidence type="ECO:0000313" key="3">
    <source>
        <dbReference type="Proteomes" id="UP000027138"/>
    </source>
</evidence>
<feature type="transmembrane region" description="Helical" evidence="1">
    <location>
        <begin position="221"/>
        <end position="239"/>
    </location>
</feature>
<dbReference type="Proteomes" id="UP000027138">
    <property type="component" value="Unassembled WGS sequence"/>
</dbReference>
<keyword evidence="3" id="KW-1185">Reference proteome</keyword>
<evidence type="ECO:0008006" key="4">
    <source>
        <dbReference type="Google" id="ProtNLM"/>
    </source>
</evidence>
<keyword evidence="1" id="KW-0472">Membrane</keyword>
<sequence>MASTMVTRRLSSQHLKSSYSYHISSCFATNNTKFESFAHGPSCIFTQQNPNFHFWRFTSAPPNHIAISESQAPTQPKPTNFNHIFLQSYSSFATKSKNQNFISLTTEKPRLFPSTTFYREKSQISDLKLKEITSTDTLLKNPKPRNFSSSSSDRDRKLSALANECMEETRKMMNLSYELSKEVVPVVIILLGLGCLISYSIKGSPLENYKIVSLIQNVWDLTAYISFWTIGSLVLIMRYRYNFLKCMEEEIKRIKEKGDLDGLKMLTFWLQMDKRTNAQFARALNSRDFVWIGMRCLARIVLLSCVVGAFKYVLS</sequence>
<reference evidence="2 3" key="1">
    <citation type="journal article" date="2014" name="PLoS ONE">
        <title>Global Analysis of Gene Expression Profiles in Physic Nut (Jatropha curcas L.) Seedlings Exposed to Salt Stress.</title>
        <authorList>
            <person name="Zhang L."/>
            <person name="Zhang C."/>
            <person name="Wu P."/>
            <person name="Chen Y."/>
            <person name="Li M."/>
            <person name="Jiang H."/>
            <person name="Wu G."/>
        </authorList>
    </citation>
    <scope>NUCLEOTIDE SEQUENCE [LARGE SCALE GENOMIC DNA]</scope>
    <source>
        <strain evidence="3">cv. GZQX0401</strain>
        <tissue evidence="2">Young leaves</tissue>
    </source>
</reference>
<dbReference type="AlphaFoldDB" id="A0A067LFZ1"/>
<gene>
    <name evidence="2" type="ORF">JCGZ_16742</name>
</gene>
<accession>A0A067LFZ1</accession>
<proteinExistence type="predicted"/>
<feature type="transmembrane region" description="Helical" evidence="1">
    <location>
        <begin position="183"/>
        <end position="201"/>
    </location>
</feature>
<keyword evidence="1" id="KW-1133">Transmembrane helix</keyword>
<protein>
    <recommendedName>
        <fullName evidence="4">Transmembrane protein</fullName>
    </recommendedName>
</protein>
<evidence type="ECO:0000313" key="2">
    <source>
        <dbReference type="EMBL" id="KDP43455.1"/>
    </source>
</evidence>
<name>A0A067LFZ1_JATCU</name>
<organism evidence="2 3">
    <name type="scientific">Jatropha curcas</name>
    <name type="common">Barbados nut</name>
    <dbReference type="NCBI Taxonomy" id="180498"/>
    <lineage>
        <taxon>Eukaryota</taxon>
        <taxon>Viridiplantae</taxon>
        <taxon>Streptophyta</taxon>
        <taxon>Embryophyta</taxon>
        <taxon>Tracheophyta</taxon>
        <taxon>Spermatophyta</taxon>
        <taxon>Magnoliopsida</taxon>
        <taxon>eudicotyledons</taxon>
        <taxon>Gunneridae</taxon>
        <taxon>Pentapetalae</taxon>
        <taxon>rosids</taxon>
        <taxon>fabids</taxon>
        <taxon>Malpighiales</taxon>
        <taxon>Euphorbiaceae</taxon>
        <taxon>Crotonoideae</taxon>
        <taxon>Jatropheae</taxon>
        <taxon>Jatropha</taxon>
    </lineage>
</organism>